<dbReference type="SUPFAM" id="SSF56601">
    <property type="entry name" value="beta-lactamase/transpeptidase-like"/>
    <property type="match status" value="1"/>
</dbReference>
<dbReference type="AlphaFoldDB" id="A0A7G9L5F6"/>
<gene>
    <name evidence="3" type="ORF">H8M03_05935</name>
</gene>
<protein>
    <submittedName>
        <fullName evidence="3">Beta-lactamase family protein</fullName>
    </submittedName>
</protein>
<reference evidence="3 4" key="1">
    <citation type="submission" date="2020-08" db="EMBL/GenBank/DDBJ databases">
        <title>Sphingomonas sp. sand1-3 16S ribosomal RNA gene Genome sequencing and assembly.</title>
        <authorList>
            <person name="Kang M."/>
        </authorList>
    </citation>
    <scope>NUCLEOTIDE SEQUENCE [LARGE SCALE GENOMIC DNA]</scope>
    <source>
        <strain evidence="4">sand1-3</strain>
    </source>
</reference>
<evidence type="ECO:0000313" key="3">
    <source>
        <dbReference type="EMBL" id="QNM83855.1"/>
    </source>
</evidence>
<keyword evidence="1" id="KW-0732">Signal</keyword>
<evidence type="ECO:0000313" key="4">
    <source>
        <dbReference type="Proteomes" id="UP000515861"/>
    </source>
</evidence>
<dbReference type="InterPro" id="IPR050789">
    <property type="entry name" value="Diverse_Enzym_Activities"/>
</dbReference>
<evidence type="ECO:0000259" key="2">
    <source>
        <dbReference type="Pfam" id="PF00144"/>
    </source>
</evidence>
<feature type="domain" description="Beta-lactamase-related" evidence="2">
    <location>
        <begin position="23"/>
        <end position="331"/>
    </location>
</feature>
<dbReference type="Gene3D" id="3.40.710.10">
    <property type="entry name" value="DD-peptidase/beta-lactamase superfamily"/>
    <property type="match status" value="1"/>
</dbReference>
<proteinExistence type="predicted"/>
<dbReference type="Proteomes" id="UP000515861">
    <property type="component" value="Chromosome"/>
</dbReference>
<keyword evidence="4" id="KW-1185">Reference proteome</keyword>
<dbReference type="PANTHER" id="PTHR43283">
    <property type="entry name" value="BETA-LACTAMASE-RELATED"/>
    <property type="match status" value="1"/>
</dbReference>
<dbReference type="InterPro" id="IPR001466">
    <property type="entry name" value="Beta-lactam-related"/>
</dbReference>
<organism evidence="3 4">
    <name type="scientific">Sphingomonas sabuli</name>
    <dbReference type="NCBI Taxonomy" id="2764186"/>
    <lineage>
        <taxon>Bacteria</taxon>
        <taxon>Pseudomonadati</taxon>
        <taxon>Pseudomonadota</taxon>
        <taxon>Alphaproteobacteria</taxon>
        <taxon>Sphingomonadales</taxon>
        <taxon>Sphingomonadaceae</taxon>
        <taxon>Sphingomonas</taxon>
    </lineage>
</organism>
<dbReference type="RefSeq" id="WP_187480809.1">
    <property type="nucleotide sequence ID" value="NZ_CP060697.1"/>
</dbReference>
<name>A0A7G9L5F6_9SPHN</name>
<feature type="signal peptide" evidence="1">
    <location>
        <begin position="1"/>
        <end position="20"/>
    </location>
</feature>
<feature type="chain" id="PRO_5028875644" evidence="1">
    <location>
        <begin position="21"/>
        <end position="451"/>
    </location>
</feature>
<dbReference type="KEGG" id="ssau:H8M03_05935"/>
<sequence>MRGALIGLAVALAAPAAALADPVDDVILEQMEVSHLPGVAVAIVDSGKVTKLAGYGVANLEWGAKVDPDTRFQLASATKLFTGILLMKQVEAGRLSLDDPIARFFDGAPASWSGITVRQLANHTSGLGEDLGQPEPKTVAEAAAAAMKQPLAYAPGTEARYGFTDFTILRAVIEKAGGATLPELLARDITRPLQLNATGFAMASDDGPVRTADVLERRASTYTWTGDRQRTADFFFAPLGYGAGGLYSSARDLAALFAAIDSGKLLSRSSLAAIVTPATLPDGRPSQFGIGWTVRDYFGTTIVGHSGGPALADIIRIPSTGKTIVVLTNQQMFFPLLAERVADLSLPAPVLASPVPDDWPRIAANLKALFDAAAAGADDSAFVSPGKTPGKPLRSGFNQAAVVGVGPLSKVQLVKVDPAGKRTYRLTFRRKTWDWLVEADAEGRIATLRPA</sequence>
<accession>A0A7G9L5F6</accession>
<dbReference type="EMBL" id="CP060697">
    <property type="protein sequence ID" value="QNM83855.1"/>
    <property type="molecule type" value="Genomic_DNA"/>
</dbReference>
<dbReference type="InterPro" id="IPR012338">
    <property type="entry name" value="Beta-lactam/transpept-like"/>
</dbReference>
<evidence type="ECO:0000256" key="1">
    <source>
        <dbReference type="SAM" id="SignalP"/>
    </source>
</evidence>
<dbReference type="Pfam" id="PF00144">
    <property type="entry name" value="Beta-lactamase"/>
    <property type="match status" value="1"/>
</dbReference>